<evidence type="ECO:0000256" key="1">
    <source>
        <dbReference type="SAM" id="Coils"/>
    </source>
</evidence>
<feature type="coiled-coil region" evidence="1">
    <location>
        <begin position="3"/>
        <end position="72"/>
    </location>
</feature>
<keyword evidence="4" id="KW-1185">Reference proteome</keyword>
<feature type="region of interest" description="Disordered" evidence="2">
    <location>
        <begin position="317"/>
        <end position="336"/>
    </location>
</feature>
<dbReference type="AlphaFoldDB" id="A0AAE0LBB0"/>
<feature type="region of interest" description="Disordered" evidence="2">
    <location>
        <begin position="149"/>
        <end position="174"/>
    </location>
</feature>
<sequence length="665" mass="75199">MAKPMARKDLDTYNSKLQELQLELDNRNITIRSVQRNYENLSSALQGARRELDELTRQLEVEQGSASDLTTKLDKACTRAHVAETKLAELQKSSGSFSDLKSECEQLKFEKGLNDERIQSLQKKIDISDVALKEQKVLVAKLTQNLDSAVKSQDRAVDERRQADKRAATAEDELKSMQSEYRACRDHISQLQNDLNCANRDLQKHTDSRDKDSKYADQQIEKLRKESADMDISLKALQVAHDSEKGQRHLIESQLENASKQLENMKERNSGMGEKLEEKHRAERQMTNKVTTLTAEIASYQEELKLERKRYTELLEQKAKESGSAEHLSKEAKAAQDELARTRAELNLKNEALAKQSLHAEEAQKKLEEELGQAKLAAKFAEKDFKDKLRGRDLRFEKCEKMLKNLEGQITAKLDVRENQLISYEQISVKINGWESQIKQLENKLSQLERTSETLQRDIENALRTMSGKLQKEEGLAGKVMRLQQELKTMTKSEGEQRDARNAAELKMAVLAGDLEKTKRSIAEEAKLEGDRIRKELKKAEEALDALKKCADAEKETSLALLKTEKEKHHLTIDGLKGTILSTHDVVAKVSTDLSLVSKHLASMGVSGKVQEMVFNYADSAPKEVRGSGQELFLAAKELRSQFALLTETVQVKPAHPTKVHLSGA</sequence>
<feature type="coiled-coil region" evidence="1">
    <location>
        <begin position="523"/>
        <end position="557"/>
    </location>
</feature>
<protein>
    <submittedName>
        <fullName evidence="3">Uncharacterized protein</fullName>
    </submittedName>
</protein>
<feature type="coiled-coil region" evidence="1">
    <location>
        <begin position="424"/>
        <end position="465"/>
    </location>
</feature>
<gene>
    <name evidence="3" type="ORF">CYMTET_12997</name>
</gene>
<organism evidence="3 4">
    <name type="scientific">Cymbomonas tetramitiformis</name>
    <dbReference type="NCBI Taxonomy" id="36881"/>
    <lineage>
        <taxon>Eukaryota</taxon>
        <taxon>Viridiplantae</taxon>
        <taxon>Chlorophyta</taxon>
        <taxon>Pyramimonadophyceae</taxon>
        <taxon>Pyramimonadales</taxon>
        <taxon>Pyramimonadaceae</taxon>
        <taxon>Cymbomonas</taxon>
    </lineage>
</organism>
<proteinExistence type="predicted"/>
<feature type="compositionally biased region" description="Basic and acidic residues" evidence="2">
    <location>
        <begin position="152"/>
        <end position="174"/>
    </location>
</feature>
<evidence type="ECO:0000313" key="4">
    <source>
        <dbReference type="Proteomes" id="UP001190700"/>
    </source>
</evidence>
<evidence type="ECO:0000256" key="2">
    <source>
        <dbReference type="SAM" id="MobiDB-lite"/>
    </source>
</evidence>
<dbReference type="SUPFAM" id="SSF57997">
    <property type="entry name" value="Tropomyosin"/>
    <property type="match status" value="1"/>
</dbReference>
<dbReference type="EMBL" id="LGRX02005130">
    <property type="protein sequence ID" value="KAK3279106.1"/>
    <property type="molecule type" value="Genomic_DNA"/>
</dbReference>
<dbReference type="Proteomes" id="UP001190700">
    <property type="component" value="Unassembled WGS sequence"/>
</dbReference>
<reference evidence="3 4" key="1">
    <citation type="journal article" date="2015" name="Genome Biol. Evol.">
        <title>Comparative Genomics of a Bacterivorous Green Alga Reveals Evolutionary Causalities and Consequences of Phago-Mixotrophic Mode of Nutrition.</title>
        <authorList>
            <person name="Burns J.A."/>
            <person name="Paasch A."/>
            <person name="Narechania A."/>
            <person name="Kim E."/>
        </authorList>
    </citation>
    <scope>NUCLEOTIDE SEQUENCE [LARGE SCALE GENOMIC DNA]</scope>
    <source>
        <strain evidence="3 4">PLY_AMNH</strain>
    </source>
</reference>
<keyword evidence="1" id="KW-0175">Coiled coil</keyword>
<name>A0AAE0LBB0_9CHLO</name>
<accession>A0AAE0LBB0</accession>
<dbReference type="Gene3D" id="1.20.120.330">
    <property type="entry name" value="Nucleotidyltransferases domain 2"/>
    <property type="match status" value="1"/>
</dbReference>
<evidence type="ECO:0000313" key="3">
    <source>
        <dbReference type="EMBL" id="KAK3279106.1"/>
    </source>
</evidence>
<comment type="caution">
    <text evidence="3">The sequence shown here is derived from an EMBL/GenBank/DDBJ whole genome shotgun (WGS) entry which is preliminary data.</text>
</comment>